<organism evidence="1 2">
    <name type="scientific">Paractinoplanes globisporus</name>
    <dbReference type="NCBI Taxonomy" id="113565"/>
    <lineage>
        <taxon>Bacteria</taxon>
        <taxon>Bacillati</taxon>
        <taxon>Actinomycetota</taxon>
        <taxon>Actinomycetes</taxon>
        <taxon>Micromonosporales</taxon>
        <taxon>Micromonosporaceae</taxon>
        <taxon>Paractinoplanes</taxon>
    </lineage>
</organism>
<protein>
    <submittedName>
        <fullName evidence="1">Uncharacterized protein</fullName>
    </submittedName>
</protein>
<dbReference type="Proteomes" id="UP001602245">
    <property type="component" value="Unassembled WGS sequence"/>
</dbReference>
<gene>
    <name evidence="1" type="ORF">ACFY35_09655</name>
</gene>
<proteinExistence type="predicted"/>
<reference evidence="1 2" key="1">
    <citation type="submission" date="2024-10" db="EMBL/GenBank/DDBJ databases">
        <title>The Natural Products Discovery Center: Release of the First 8490 Sequenced Strains for Exploring Actinobacteria Biosynthetic Diversity.</title>
        <authorList>
            <person name="Kalkreuter E."/>
            <person name="Kautsar S.A."/>
            <person name="Yang D."/>
            <person name="Bader C.D."/>
            <person name="Teijaro C.N."/>
            <person name="Fluegel L."/>
            <person name="Davis C.M."/>
            <person name="Simpson J.R."/>
            <person name="Lauterbach L."/>
            <person name="Steele A.D."/>
            <person name="Gui C."/>
            <person name="Meng S."/>
            <person name="Li G."/>
            <person name="Viehrig K."/>
            <person name="Ye F."/>
            <person name="Su P."/>
            <person name="Kiefer A.F."/>
            <person name="Nichols A."/>
            <person name="Cepeda A.J."/>
            <person name="Yan W."/>
            <person name="Fan B."/>
            <person name="Jiang Y."/>
            <person name="Adhikari A."/>
            <person name="Zheng C.-J."/>
            <person name="Schuster L."/>
            <person name="Cowan T.M."/>
            <person name="Smanski M.J."/>
            <person name="Chevrette M.G."/>
            <person name="De Carvalho L.P.S."/>
            <person name="Shen B."/>
        </authorList>
    </citation>
    <scope>NUCLEOTIDE SEQUENCE [LARGE SCALE GENOMIC DNA]</scope>
    <source>
        <strain evidence="1 2">NPDC000087</strain>
    </source>
</reference>
<evidence type="ECO:0000313" key="1">
    <source>
        <dbReference type="EMBL" id="MFF5289693.1"/>
    </source>
</evidence>
<dbReference type="RefSeq" id="WP_020518240.1">
    <property type="nucleotide sequence ID" value="NZ_JBIAZU010000002.1"/>
</dbReference>
<sequence>MATYYVNPAASERARQLIQARQYVLDSDWGSVQPRADAENAFLERHSWEEYGAWHLGLTDGAGDETKGRYAFVYGDFRRIHRTGLIACVYRAAEWRHKDIELAAHELLQELDTAAGITPTATA</sequence>
<dbReference type="EMBL" id="JBIAZU010000002">
    <property type="protein sequence ID" value="MFF5289693.1"/>
    <property type="molecule type" value="Genomic_DNA"/>
</dbReference>
<name>A0ABW6W8Q6_9ACTN</name>
<accession>A0ABW6W8Q6</accession>
<evidence type="ECO:0000313" key="2">
    <source>
        <dbReference type="Proteomes" id="UP001602245"/>
    </source>
</evidence>
<keyword evidence="2" id="KW-1185">Reference proteome</keyword>
<comment type="caution">
    <text evidence="1">The sequence shown here is derived from an EMBL/GenBank/DDBJ whole genome shotgun (WGS) entry which is preliminary data.</text>
</comment>